<dbReference type="AlphaFoldDB" id="A0A0M1N452"/>
<comment type="caution">
    <text evidence="7">The sequence shown here is derived from an EMBL/GenBank/DDBJ whole genome shotgun (WGS) entry which is preliminary data.</text>
</comment>
<proteinExistence type="predicted"/>
<dbReference type="RefSeq" id="WP_054404646.1">
    <property type="nucleotide sequence ID" value="NZ_LIUT01000006.1"/>
</dbReference>
<dbReference type="FunFam" id="3.20.20.10:FF:000003">
    <property type="entry name" value="Diaminopimelate decarboxylase"/>
    <property type="match status" value="1"/>
</dbReference>
<evidence type="ECO:0000313" key="8">
    <source>
        <dbReference type="Proteomes" id="UP000036932"/>
    </source>
</evidence>
<name>A0A0M1N452_9BACL</name>
<sequence>METIMREADTVSEALKRFGSPLFLYSERQLEDDYARIRSALPEQVGLYYSMKANPNPSICKMIHQYGSPIEVASIGEYHRAVSIGVPAEQIVFTGPGKSREEIHACIEGGIFCINAESLQELRVIQEEAARLGKKVPVTLRINLMTTRQGSRMASVGIPTQFGIDEEQLDDAVEYVIGQSELKLIGLHTYQGTQNFHLDYYRESIPRMFAWIRRLKEVHALPLTTVGLGGGFGVPYFRGDDPFPIDDFGQLLSEEISKNEDLCLPHIFVESGRYITSRMGNYVTRVLYTKQSHGKKFVIVDGGTHHRAFSSVMGRSFKTPLPNRYMLHDSEHEIMEEPAESTNGFVPAQIVGKLCTPTDVIQSSVLLPENITMGDAILFPNSGAYGLSCGNMHFLSHTLPKEIWVAKNGALHDISWL</sequence>
<evidence type="ECO:0000259" key="6">
    <source>
        <dbReference type="Pfam" id="PF02784"/>
    </source>
</evidence>
<gene>
    <name evidence="7" type="ORF">AM231_22745</name>
</gene>
<evidence type="ECO:0000256" key="1">
    <source>
        <dbReference type="ARBA" id="ARBA00001933"/>
    </source>
</evidence>
<dbReference type="PRINTS" id="PR01182">
    <property type="entry name" value="ORNDCRBXLASE"/>
</dbReference>
<dbReference type="Pfam" id="PF02784">
    <property type="entry name" value="Orn_Arg_deC_N"/>
    <property type="match status" value="1"/>
</dbReference>
<evidence type="ECO:0000256" key="2">
    <source>
        <dbReference type="ARBA" id="ARBA00022793"/>
    </source>
</evidence>
<dbReference type="PATRIC" id="fig|1705565.3.peg.679"/>
<dbReference type="InterPro" id="IPR000183">
    <property type="entry name" value="Orn/DAP/Arg_de-COase"/>
</dbReference>
<evidence type="ECO:0000256" key="3">
    <source>
        <dbReference type="ARBA" id="ARBA00022898"/>
    </source>
</evidence>
<dbReference type="InterPro" id="IPR022644">
    <property type="entry name" value="De-COase2_N"/>
</dbReference>
<reference evidence="8" key="1">
    <citation type="submission" date="2015-08" db="EMBL/GenBank/DDBJ databases">
        <title>Genome sequencing project for genomic taxonomy and phylogenomics of Bacillus-like bacteria.</title>
        <authorList>
            <person name="Liu B."/>
            <person name="Wang J."/>
            <person name="Zhu Y."/>
            <person name="Liu G."/>
            <person name="Chen Q."/>
            <person name="Chen Z."/>
            <person name="Lan J."/>
            <person name="Che J."/>
            <person name="Ge C."/>
            <person name="Shi H."/>
            <person name="Pan Z."/>
            <person name="Liu X."/>
        </authorList>
    </citation>
    <scope>NUCLEOTIDE SEQUENCE [LARGE SCALE GENOMIC DNA]</scope>
    <source>
        <strain evidence="8">FJAT-22460</strain>
    </source>
</reference>
<keyword evidence="4" id="KW-0456">Lyase</keyword>
<accession>A0A0M1N452</accession>
<evidence type="ECO:0000256" key="5">
    <source>
        <dbReference type="PIRSR" id="PIRSR600183-50"/>
    </source>
</evidence>
<evidence type="ECO:0000313" key="7">
    <source>
        <dbReference type="EMBL" id="KOR76764.1"/>
    </source>
</evidence>
<dbReference type="SUPFAM" id="SSF51419">
    <property type="entry name" value="PLP-binding barrel"/>
    <property type="match status" value="1"/>
</dbReference>
<dbReference type="Gene3D" id="3.20.20.10">
    <property type="entry name" value="Alanine racemase"/>
    <property type="match status" value="1"/>
</dbReference>
<keyword evidence="8" id="KW-1185">Reference proteome</keyword>
<comment type="cofactor">
    <cofactor evidence="1 5">
        <name>pyridoxal 5'-phosphate</name>
        <dbReference type="ChEBI" id="CHEBI:597326"/>
    </cofactor>
</comment>
<dbReference type="PANTHER" id="PTHR43727">
    <property type="entry name" value="DIAMINOPIMELATE DECARBOXYLASE"/>
    <property type="match status" value="1"/>
</dbReference>
<keyword evidence="3 5" id="KW-0663">Pyridoxal phosphate</keyword>
<dbReference type="GO" id="GO:0009089">
    <property type="term" value="P:lysine biosynthetic process via diaminopimelate"/>
    <property type="evidence" value="ECO:0007669"/>
    <property type="project" value="TreeGrafter"/>
</dbReference>
<dbReference type="Proteomes" id="UP000036932">
    <property type="component" value="Unassembled WGS sequence"/>
</dbReference>
<dbReference type="GO" id="GO:0006596">
    <property type="term" value="P:polyamine biosynthetic process"/>
    <property type="evidence" value="ECO:0007669"/>
    <property type="project" value="InterPro"/>
</dbReference>
<dbReference type="InterPro" id="IPR002433">
    <property type="entry name" value="Orn_de-COase"/>
</dbReference>
<dbReference type="GO" id="GO:0008836">
    <property type="term" value="F:diaminopimelate decarboxylase activity"/>
    <property type="evidence" value="ECO:0007669"/>
    <property type="project" value="TreeGrafter"/>
</dbReference>
<dbReference type="PANTHER" id="PTHR43727:SF2">
    <property type="entry name" value="GROUP IV DECARBOXYLASE"/>
    <property type="match status" value="1"/>
</dbReference>
<evidence type="ECO:0000256" key="4">
    <source>
        <dbReference type="ARBA" id="ARBA00023239"/>
    </source>
</evidence>
<dbReference type="EMBL" id="LIUT01000006">
    <property type="protein sequence ID" value="KOR76764.1"/>
    <property type="molecule type" value="Genomic_DNA"/>
</dbReference>
<dbReference type="OrthoDB" id="9802241at2"/>
<dbReference type="Gene3D" id="2.40.37.10">
    <property type="entry name" value="Lyase, Ornithine Decarboxylase, Chain A, domain 1"/>
    <property type="match status" value="1"/>
</dbReference>
<feature type="modified residue" description="N6-(pyridoxal phosphate)lysine" evidence="5">
    <location>
        <position position="52"/>
    </location>
</feature>
<feature type="active site" description="Proton donor" evidence="5">
    <location>
        <position position="355"/>
    </location>
</feature>
<organism evidence="7 8">
    <name type="scientific">Paenibacillus solani</name>
    <dbReference type="NCBI Taxonomy" id="1705565"/>
    <lineage>
        <taxon>Bacteria</taxon>
        <taxon>Bacillati</taxon>
        <taxon>Bacillota</taxon>
        <taxon>Bacilli</taxon>
        <taxon>Bacillales</taxon>
        <taxon>Paenibacillaceae</taxon>
        <taxon>Paenibacillus</taxon>
    </lineage>
</organism>
<dbReference type="InterPro" id="IPR029066">
    <property type="entry name" value="PLP-binding_barrel"/>
</dbReference>
<protein>
    <recommendedName>
        <fullName evidence="6">Orn/DAP/Arg decarboxylase 2 N-terminal domain-containing protein</fullName>
    </recommendedName>
</protein>
<keyword evidence="2" id="KW-0210">Decarboxylase</keyword>
<dbReference type="PRINTS" id="PR01179">
    <property type="entry name" value="ODADCRBXLASE"/>
</dbReference>
<feature type="domain" description="Orn/DAP/Arg decarboxylase 2 N-terminal" evidence="6">
    <location>
        <begin position="29"/>
        <end position="276"/>
    </location>
</feature>
<dbReference type="InterPro" id="IPR009006">
    <property type="entry name" value="Ala_racemase/Decarboxylase_C"/>
</dbReference>
<dbReference type="SUPFAM" id="SSF50621">
    <property type="entry name" value="Alanine racemase C-terminal domain-like"/>
    <property type="match status" value="1"/>
</dbReference>